<dbReference type="PANTHER" id="PTHR34293:SF1">
    <property type="entry name" value="HTH-TYPE TRANSCRIPTIONAL REGULATOR TRMBL2"/>
    <property type="match status" value="1"/>
</dbReference>
<dbReference type="SUPFAM" id="SSF46894">
    <property type="entry name" value="C-terminal effector domain of the bipartite response regulators"/>
    <property type="match status" value="1"/>
</dbReference>
<reference evidence="3" key="1">
    <citation type="journal article" date="2019" name="Int. J. Syst. Evol. Microbiol.">
        <title>The Global Catalogue of Microorganisms (GCM) 10K type strain sequencing project: providing services to taxonomists for standard genome sequencing and annotation.</title>
        <authorList>
            <consortium name="The Broad Institute Genomics Platform"/>
            <consortium name="The Broad Institute Genome Sequencing Center for Infectious Disease"/>
            <person name="Wu L."/>
            <person name="Ma J."/>
        </authorList>
    </citation>
    <scope>NUCLEOTIDE SEQUENCE [LARGE SCALE GENOMIC DNA]</scope>
    <source>
        <strain evidence="3">JCM 16021</strain>
    </source>
</reference>
<comment type="caution">
    <text evidence="2">The sequence shown here is derived from an EMBL/GenBank/DDBJ whole genome shotgun (WGS) entry which is preliminary data.</text>
</comment>
<name>A0ABP5JEZ3_9ACTN</name>
<dbReference type="InterPro" id="IPR036388">
    <property type="entry name" value="WH-like_DNA-bd_sf"/>
</dbReference>
<dbReference type="RefSeq" id="WP_344301759.1">
    <property type="nucleotide sequence ID" value="NZ_BAAAQQ010000002.1"/>
</dbReference>
<dbReference type="SMART" id="SM00421">
    <property type="entry name" value="HTH_LUXR"/>
    <property type="match status" value="1"/>
</dbReference>
<dbReference type="EMBL" id="BAAAQQ010000002">
    <property type="protein sequence ID" value="GAA2114318.1"/>
    <property type="molecule type" value="Genomic_DNA"/>
</dbReference>
<dbReference type="Proteomes" id="UP001500575">
    <property type="component" value="Unassembled WGS sequence"/>
</dbReference>
<proteinExistence type="predicted"/>
<evidence type="ECO:0000259" key="1">
    <source>
        <dbReference type="SMART" id="SM00421"/>
    </source>
</evidence>
<evidence type="ECO:0000313" key="2">
    <source>
        <dbReference type="EMBL" id="GAA2114318.1"/>
    </source>
</evidence>
<dbReference type="InterPro" id="IPR051797">
    <property type="entry name" value="TrmB-like"/>
</dbReference>
<dbReference type="InterPro" id="IPR002831">
    <property type="entry name" value="Tscrpt_reg_TrmB_N"/>
</dbReference>
<dbReference type="SUPFAM" id="SSF46785">
    <property type="entry name" value="Winged helix' DNA-binding domain"/>
    <property type="match status" value="1"/>
</dbReference>
<dbReference type="InterPro" id="IPR000792">
    <property type="entry name" value="Tscrpt_reg_LuxR_C"/>
</dbReference>
<feature type="domain" description="HTH luxR-type" evidence="1">
    <location>
        <begin position="265"/>
        <end position="318"/>
    </location>
</feature>
<dbReference type="InterPro" id="IPR036390">
    <property type="entry name" value="WH_DNA-bd_sf"/>
</dbReference>
<dbReference type="Pfam" id="PF13384">
    <property type="entry name" value="HTH_23"/>
    <property type="match status" value="1"/>
</dbReference>
<protein>
    <submittedName>
        <fullName evidence="2">LuxR family transcriptional regulator</fullName>
    </submittedName>
</protein>
<organism evidence="2 3">
    <name type="scientific">Nocardioides bigeumensis</name>
    <dbReference type="NCBI Taxonomy" id="433657"/>
    <lineage>
        <taxon>Bacteria</taxon>
        <taxon>Bacillati</taxon>
        <taxon>Actinomycetota</taxon>
        <taxon>Actinomycetes</taxon>
        <taxon>Propionibacteriales</taxon>
        <taxon>Nocardioidaceae</taxon>
        <taxon>Nocardioides</taxon>
    </lineage>
</organism>
<evidence type="ECO:0000313" key="3">
    <source>
        <dbReference type="Proteomes" id="UP001500575"/>
    </source>
</evidence>
<dbReference type="Pfam" id="PF01978">
    <property type="entry name" value="TrmB"/>
    <property type="match status" value="1"/>
</dbReference>
<sequence>MLEALGFSSVEEQVYQLLVGRGRASLTEILADGDIKPKRQLEALDKLVAKGLVRRLAGPDQEFVVAPPEYAIEALIAEHMSALLAVREASAELGVRVRRATRDADPTELVEVVSGKGSVRQLFLQVIQSARTEIAVFDRPPYASNVDEAMSGQAERLRTDGLHLRTVFDRSLLDEPDHVRRILQGVAAGEQARLARVPLKLAVIDGEWAMLPLLHARGEIPEAVVIVRPSVLLDSLIALFESVWEHAVEVRPTLEGELSTVGTSEGELRQLANLLAAGMTETAIARHLGLSQRTVRRRVKDLLEDLGVDSRFEAGVRATQRGWL</sequence>
<dbReference type="InterPro" id="IPR016032">
    <property type="entry name" value="Sig_transdc_resp-reg_C-effctor"/>
</dbReference>
<accession>A0ABP5JEZ3</accession>
<gene>
    <name evidence="2" type="ORF">GCM10009843_02690</name>
</gene>
<dbReference type="PANTHER" id="PTHR34293">
    <property type="entry name" value="HTH-TYPE TRANSCRIPTIONAL REGULATOR TRMBL2"/>
    <property type="match status" value="1"/>
</dbReference>
<keyword evidence="3" id="KW-1185">Reference proteome</keyword>
<dbReference type="Gene3D" id="1.10.10.10">
    <property type="entry name" value="Winged helix-like DNA-binding domain superfamily/Winged helix DNA-binding domain"/>
    <property type="match status" value="2"/>
</dbReference>